<dbReference type="AlphaFoldDB" id="A0A0T8UE36"/>
<keyword evidence="3" id="KW-0547">Nucleotide-binding</keyword>
<dbReference type="GO" id="GO:0046872">
    <property type="term" value="F:metal ion binding"/>
    <property type="evidence" value="ECO:0007669"/>
    <property type="project" value="InterPro"/>
</dbReference>
<evidence type="ECO:0000313" key="5">
    <source>
        <dbReference type="EMBL" id="CKB16277.1"/>
    </source>
</evidence>
<evidence type="ECO:0000313" key="6">
    <source>
        <dbReference type="Proteomes" id="UP000041827"/>
    </source>
</evidence>
<dbReference type="PROSITE" id="PS50975">
    <property type="entry name" value="ATP_GRASP"/>
    <property type="match status" value="1"/>
</dbReference>
<dbReference type="InterPro" id="IPR011761">
    <property type="entry name" value="ATP-grasp"/>
</dbReference>
<name>A0A0T8UE36_9STRE</name>
<protein>
    <submittedName>
        <fullName evidence="5">D-alanine--D-alanine ligase</fullName>
        <ecNumber evidence="5">6.3.2.4</ecNumber>
    </submittedName>
</protein>
<dbReference type="EMBL" id="CMJT01000020">
    <property type="protein sequence ID" value="CKB16277.1"/>
    <property type="molecule type" value="Genomic_DNA"/>
</dbReference>
<evidence type="ECO:0000259" key="4">
    <source>
        <dbReference type="PROSITE" id="PS50975"/>
    </source>
</evidence>
<dbReference type="PANTHER" id="PTHR23132:SF23">
    <property type="entry name" value="D-ALANINE--D-ALANINE LIGASE B"/>
    <property type="match status" value="1"/>
</dbReference>
<keyword evidence="3" id="KW-0067">ATP-binding</keyword>
<dbReference type="GO" id="GO:0005524">
    <property type="term" value="F:ATP binding"/>
    <property type="evidence" value="ECO:0007669"/>
    <property type="project" value="UniProtKB-UniRule"/>
</dbReference>
<dbReference type="InterPro" id="IPR011095">
    <property type="entry name" value="Dala_Dala_lig_C"/>
</dbReference>
<feature type="domain" description="ATP-grasp" evidence="4">
    <location>
        <begin position="143"/>
        <end position="347"/>
    </location>
</feature>
<dbReference type="GO" id="GO:0008716">
    <property type="term" value="F:D-alanine-D-alanine ligase activity"/>
    <property type="evidence" value="ECO:0007669"/>
    <property type="project" value="UniProtKB-EC"/>
</dbReference>
<dbReference type="InterPro" id="IPR013815">
    <property type="entry name" value="ATP_grasp_subdomain_1"/>
</dbReference>
<evidence type="ECO:0000256" key="1">
    <source>
        <dbReference type="ARBA" id="ARBA00010871"/>
    </source>
</evidence>
<accession>A0A0T8UE36</accession>
<reference evidence="6" key="1">
    <citation type="submission" date="2015-03" db="EMBL/GenBank/DDBJ databases">
        <authorList>
            <consortium name="Pathogen Informatics"/>
        </authorList>
    </citation>
    <scope>NUCLEOTIDE SEQUENCE [LARGE SCALE GENOMIC DNA]</scope>
    <source>
        <strain evidence="6">SMRU2248</strain>
    </source>
</reference>
<proteinExistence type="inferred from homology"/>
<dbReference type="EC" id="6.3.2.4" evidence="5"/>
<keyword evidence="2 5" id="KW-0436">Ligase</keyword>
<dbReference type="Proteomes" id="UP000041827">
    <property type="component" value="Unassembled WGS sequence"/>
</dbReference>
<dbReference type="SUPFAM" id="SSF56059">
    <property type="entry name" value="Glutathione synthetase ATP-binding domain-like"/>
    <property type="match status" value="1"/>
</dbReference>
<comment type="similarity">
    <text evidence="1">Belongs to the D-alanine--D-alanine ligase family.</text>
</comment>
<sequence length="354" mass="41420">MRIYMNDLVKFVNNTLEKYQYYIIDNKKKIFLVCPTKYLTNSGEKGDRFSEFFSLSELEQVLKCFQSLGIYTEVFFETNALFSKLLSLDADKMSDIIVFEHTESNGICAGDSLIPAFCETNGIKHIGPSPYINALLSNKFHWSILLRNYGFDMPESFLYQYQKKWLADCKPQEGELIFIKPNSGYCSIGVDHLSKCHLNQETCDLLDNRVETYQQEFIVQRFIEGVEYEVPFFVDYSGQIHVLPPIRIHHNEQKDYLDFHDVLTDDYTFSIETDSEILSTLNQVVSEAVSFLRFDKFGRIDIRYSQGKAYIFDINTYPHYIEHSSFYKSMHSIYKENTLDIIMKLLLGNLFPDF</sequence>
<dbReference type="Pfam" id="PF07478">
    <property type="entry name" value="Dala_Dala_lig_C"/>
    <property type="match status" value="1"/>
</dbReference>
<dbReference type="Gene3D" id="3.30.1490.20">
    <property type="entry name" value="ATP-grasp fold, A domain"/>
    <property type="match status" value="1"/>
</dbReference>
<dbReference type="PANTHER" id="PTHR23132">
    <property type="entry name" value="D-ALANINE--D-ALANINE LIGASE"/>
    <property type="match status" value="1"/>
</dbReference>
<evidence type="ECO:0000256" key="3">
    <source>
        <dbReference type="PROSITE-ProRule" id="PRU00409"/>
    </source>
</evidence>
<evidence type="ECO:0000256" key="2">
    <source>
        <dbReference type="ARBA" id="ARBA00022598"/>
    </source>
</evidence>
<gene>
    <name evidence="5" type="primary">ddl</name>
    <name evidence="5" type="ORF">ERS021757_01811</name>
</gene>
<dbReference type="Gene3D" id="3.30.470.20">
    <property type="entry name" value="ATP-grasp fold, B domain"/>
    <property type="match status" value="1"/>
</dbReference>
<organism evidence="5 6">
    <name type="scientific">Streptococcus pseudopneumoniae</name>
    <dbReference type="NCBI Taxonomy" id="257758"/>
    <lineage>
        <taxon>Bacteria</taxon>
        <taxon>Bacillati</taxon>
        <taxon>Bacillota</taxon>
        <taxon>Bacilli</taxon>
        <taxon>Lactobacillales</taxon>
        <taxon>Streptococcaceae</taxon>
        <taxon>Streptococcus</taxon>
    </lineage>
</organism>